<evidence type="ECO:0000313" key="13">
    <source>
        <dbReference type="EMBL" id="KAJ5195370.1"/>
    </source>
</evidence>
<comment type="similarity">
    <text evidence="8">Belongs to the GYP5 family.</text>
</comment>
<evidence type="ECO:0000256" key="10">
    <source>
        <dbReference type="SAM" id="Coils"/>
    </source>
</evidence>
<keyword evidence="14" id="KW-1185">Reference proteome</keyword>
<evidence type="ECO:0000256" key="5">
    <source>
        <dbReference type="ARBA" id="ARBA00022892"/>
    </source>
</evidence>
<dbReference type="PROSITE" id="PS50086">
    <property type="entry name" value="TBC_RABGAP"/>
    <property type="match status" value="1"/>
</dbReference>
<dbReference type="FunFam" id="1.10.8.270:FF:000066">
    <property type="entry name" value="GTPase activating protein (Gyp5), putative"/>
    <property type="match status" value="1"/>
</dbReference>
<keyword evidence="7 10" id="KW-0175">Coiled coil</keyword>
<feature type="compositionally biased region" description="Basic and acidic residues" evidence="11">
    <location>
        <begin position="119"/>
        <end position="133"/>
    </location>
</feature>
<sequence length="931" mass="102804">MSSNRNSSDYIGESFDDAPEVREHLNVSIPQSSSTRSLTGSPPVGTGTSPDATEKPPFPSESQDEQKDEGLESGETTGKKKNKKKNKKKANKDAEDGQGEAGDESSEQPTDDVNLETADAAKDEEKPEQHTEQPTEEDDEGEDTIIGSPQPNKSPLLTSHRLSTASSLDEVNLTNSKEDGPMKAANKLEPPPLPPKDEPASSPSGALKGLSGSLPSLPWGAPPQNKNPPPAAPPPPTRKPSGPFAWFSRSSTGTKEVKSPQQSGYSRRDTGNSVSTIASHLDLAARSEEGDAASLNSRRPRRNSLKDQFKLLRMREEHIGAENDQSSIRSGRASISQSGASPPIIHEESEDGILAAPVAPASGATSPATATAPLTINPTLAPGTVSGFSRSASDASTPVDWDMWQQLVNDGPQALANSEDLNAAIKRGIPQTIRGVIWQILAEGQTGELEDIYRELVARGTDKDRRPSNAQANGTPEKESVSSSRSSIRSDNSGSGTQSTSVAPSPSLETDPERLTRDQAASENARLKQAKDEAIALQKLEKTIRRDLGARTSYSKYFISQGSQESLYGLCKAYALYDDAVGYAQGMNFIVMPLLFNMDEVEAFELLVKLMNKYGLRELFIQDMPGLHRALYQFERLLEDLEPALYCHLRRRGVPPQLYATQWFLTLFAYRFPLQLVLRIYDLIFEEGLESTILKFGIAIMRRNVDALLEMKDMSSLTTFLKERLFDAYIDKQPSASSILESGFFGSSGAADKEIYRADILVQDACAVPLTQDMIKTYTAEWEEKTRTEKEQEAELEHLRHTVTTQASRVRLLEERAEASDKEHVQLASELVHVKVENEELRDLNDALKLQVSELKVIVDKQPGEVEEKLRTEMDRIMKRNIEVQNENRAIEDNMAEMEKELVATKMKWAEVSENHETLRQKWSDLRRALD</sequence>
<dbReference type="Gene3D" id="1.10.472.80">
    <property type="entry name" value="Ypt/Rab-GAP domain of gyp1p, domain 3"/>
    <property type="match status" value="1"/>
</dbReference>
<evidence type="ECO:0000256" key="8">
    <source>
        <dbReference type="ARBA" id="ARBA00061661"/>
    </source>
</evidence>
<dbReference type="GeneID" id="83183171"/>
<dbReference type="RefSeq" id="XP_058305858.1">
    <property type="nucleotide sequence ID" value="XM_058455870.1"/>
</dbReference>
<feature type="compositionally biased region" description="Low complexity" evidence="11">
    <location>
        <begin position="359"/>
        <end position="375"/>
    </location>
</feature>
<dbReference type="Gene3D" id="1.10.8.270">
    <property type="entry name" value="putative rabgap domain of human tbc1 domain family member 14 like domains"/>
    <property type="match status" value="1"/>
</dbReference>
<dbReference type="InterPro" id="IPR050302">
    <property type="entry name" value="Rab_GAP_TBC_domain"/>
</dbReference>
<dbReference type="Proteomes" id="UP001150904">
    <property type="component" value="Unassembled WGS sequence"/>
</dbReference>
<dbReference type="FunFam" id="1.10.472.80:FF:000044">
    <property type="entry name" value="GTPase-activating protein GYP5"/>
    <property type="match status" value="1"/>
</dbReference>
<organism evidence="13 14">
    <name type="scientific">Penicillium cinerascens</name>
    <dbReference type="NCBI Taxonomy" id="70096"/>
    <lineage>
        <taxon>Eukaryota</taxon>
        <taxon>Fungi</taxon>
        <taxon>Dikarya</taxon>
        <taxon>Ascomycota</taxon>
        <taxon>Pezizomycotina</taxon>
        <taxon>Eurotiomycetes</taxon>
        <taxon>Eurotiomycetidae</taxon>
        <taxon>Eurotiales</taxon>
        <taxon>Aspergillaceae</taxon>
        <taxon>Penicillium</taxon>
    </lineage>
</organism>
<dbReference type="GO" id="GO:0016192">
    <property type="term" value="P:vesicle-mediated transport"/>
    <property type="evidence" value="ECO:0007669"/>
    <property type="project" value="UniProtKB-KW"/>
</dbReference>
<feature type="compositionally biased region" description="Pro residues" evidence="11">
    <location>
        <begin position="225"/>
        <end position="238"/>
    </location>
</feature>
<protein>
    <recommendedName>
        <fullName evidence="9">GTPase-activating protein GYP5</fullName>
    </recommendedName>
</protein>
<keyword evidence="6" id="KW-0653">Protein transport</keyword>
<dbReference type="PANTHER" id="PTHR47219">
    <property type="entry name" value="RAB GTPASE-ACTIVATING PROTEIN 1-LIKE"/>
    <property type="match status" value="1"/>
</dbReference>
<evidence type="ECO:0000256" key="3">
    <source>
        <dbReference type="ARBA" id="ARBA00022468"/>
    </source>
</evidence>
<keyword evidence="3" id="KW-0343">GTPase activation</keyword>
<feature type="region of interest" description="Disordered" evidence="11">
    <location>
        <begin position="359"/>
        <end position="396"/>
    </location>
</feature>
<dbReference type="SMART" id="SM00164">
    <property type="entry name" value="TBC"/>
    <property type="match status" value="1"/>
</dbReference>
<dbReference type="OrthoDB" id="295078at2759"/>
<gene>
    <name evidence="13" type="ORF">N7498_008808</name>
</gene>
<feature type="compositionally biased region" description="Polar residues" evidence="11">
    <location>
        <begin position="323"/>
        <end position="340"/>
    </location>
</feature>
<feature type="region of interest" description="Disordered" evidence="11">
    <location>
        <begin position="1"/>
        <end position="277"/>
    </location>
</feature>
<evidence type="ECO:0000259" key="12">
    <source>
        <dbReference type="PROSITE" id="PS50086"/>
    </source>
</evidence>
<dbReference type="FunFam" id="1.10.10.750:FF:000003">
    <property type="entry name" value="GTPase activating protein (Evi5)"/>
    <property type="match status" value="1"/>
</dbReference>
<feature type="region of interest" description="Disordered" evidence="11">
    <location>
        <begin position="320"/>
        <end position="345"/>
    </location>
</feature>
<dbReference type="GO" id="GO:0005096">
    <property type="term" value="F:GTPase activator activity"/>
    <property type="evidence" value="ECO:0007669"/>
    <property type="project" value="UniProtKB-KW"/>
</dbReference>
<evidence type="ECO:0000256" key="9">
    <source>
        <dbReference type="ARBA" id="ARBA00072088"/>
    </source>
</evidence>
<keyword evidence="2" id="KW-0813">Transport</keyword>
<comment type="caution">
    <text evidence="13">The sequence shown here is derived from an EMBL/GenBank/DDBJ whole genome shotgun (WGS) entry which is preliminary data.</text>
</comment>
<feature type="compositionally biased region" description="Polar residues" evidence="11">
    <location>
        <begin position="386"/>
        <end position="396"/>
    </location>
</feature>
<comment type="subcellular location">
    <subcellularLocation>
        <location evidence="1">Cytoplasm</location>
    </subcellularLocation>
</comment>
<keyword evidence="4" id="KW-0963">Cytoplasm</keyword>
<feature type="compositionally biased region" description="Polar residues" evidence="11">
    <location>
        <begin position="28"/>
        <end position="51"/>
    </location>
</feature>
<feature type="compositionally biased region" description="Acidic residues" evidence="11">
    <location>
        <begin position="134"/>
        <end position="143"/>
    </location>
</feature>
<feature type="compositionally biased region" description="Basic residues" evidence="11">
    <location>
        <begin position="79"/>
        <end position="90"/>
    </location>
</feature>
<feature type="coiled-coil region" evidence="10">
    <location>
        <begin position="831"/>
        <end position="908"/>
    </location>
</feature>
<evidence type="ECO:0000256" key="2">
    <source>
        <dbReference type="ARBA" id="ARBA00022448"/>
    </source>
</evidence>
<dbReference type="PANTHER" id="PTHR47219:SF9">
    <property type="entry name" value="GTPASE ACTIVATING PROTEIN AND CENTROSOME-ASSOCIATED, ISOFORM B"/>
    <property type="match status" value="1"/>
</dbReference>
<evidence type="ECO:0000256" key="7">
    <source>
        <dbReference type="ARBA" id="ARBA00023054"/>
    </source>
</evidence>
<dbReference type="SUPFAM" id="SSF47923">
    <property type="entry name" value="Ypt/Rab-GAP domain of gyp1p"/>
    <property type="match status" value="2"/>
</dbReference>
<accession>A0A9W9MAK0</accession>
<dbReference type="AlphaFoldDB" id="A0A9W9MAK0"/>
<dbReference type="GO" id="GO:0031267">
    <property type="term" value="F:small GTPase binding"/>
    <property type="evidence" value="ECO:0007669"/>
    <property type="project" value="TreeGrafter"/>
</dbReference>
<dbReference type="GO" id="GO:0005737">
    <property type="term" value="C:cytoplasm"/>
    <property type="evidence" value="ECO:0007669"/>
    <property type="project" value="UniProtKB-SubCell"/>
</dbReference>
<evidence type="ECO:0000313" key="14">
    <source>
        <dbReference type="Proteomes" id="UP001150904"/>
    </source>
</evidence>
<dbReference type="Gene3D" id="1.10.10.750">
    <property type="entry name" value="Ypt/Rab-GAP domain of gyp1p, domain 1"/>
    <property type="match status" value="1"/>
</dbReference>
<feature type="compositionally biased region" description="Low complexity" evidence="11">
    <location>
        <begin position="200"/>
        <end position="224"/>
    </location>
</feature>
<feature type="compositionally biased region" description="Polar residues" evidence="11">
    <location>
        <begin position="248"/>
        <end position="277"/>
    </location>
</feature>
<dbReference type="InterPro" id="IPR035969">
    <property type="entry name" value="Rab-GAP_TBC_sf"/>
</dbReference>
<feature type="compositionally biased region" description="Polar residues" evidence="11">
    <location>
        <begin position="149"/>
        <end position="175"/>
    </location>
</feature>
<feature type="compositionally biased region" description="Polar residues" evidence="11">
    <location>
        <begin position="496"/>
        <end position="508"/>
    </location>
</feature>
<evidence type="ECO:0000256" key="11">
    <source>
        <dbReference type="SAM" id="MobiDB-lite"/>
    </source>
</evidence>
<evidence type="ECO:0000256" key="4">
    <source>
        <dbReference type="ARBA" id="ARBA00022490"/>
    </source>
</evidence>
<feature type="domain" description="Rab-GAP TBC" evidence="12">
    <location>
        <begin position="428"/>
        <end position="688"/>
    </location>
</feature>
<proteinExistence type="inferred from homology"/>
<dbReference type="GO" id="GO:0015031">
    <property type="term" value="P:protein transport"/>
    <property type="evidence" value="ECO:0007669"/>
    <property type="project" value="UniProtKB-KW"/>
</dbReference>
<dbReference type="Pfam" id="PF23436">
    <property type="entry name" value="RabGap-TBC_2"/>
    <property type="match status" value="1"/>
</dbReference>
<dbReference type="EMBL" id="JAPQKR010000015">
    <property type="protein sequence ID" value="KAJ5195370.1"/>
    <property type="molecule type" value="Genomic_DNA"/>
</dbReference>
<feature type="compositionally biased region" description="Low complexity" evidence="11">
    <location>
        <begin position="481"/>
        <end position="495"/>
    </location>
</feature>
<keyword evidence="5" id="KW-0931">ER-Golgi transport</keyword>
<feature type="region of interest" description="Disordered" evidence="11">
    <location>
        <begin position="460"/>
        <end position="527"/>
    </location>
</feature>
<feature type="compositionally biased region" description="Acidic residues" evidence="11">
    <location>
        <begin position="96"/>
        <end position="114"/>
    </location>
</feature>
<reference evidence="13" key="2">
    <citation type="journal article" date="2023" name="IMA Fungus">
        <title>Comparative genomic study of the Penicillium genus elucidates a diverse pangenome and 15 lateral gene transfer events.</title>
        <authorList>
            <person name="Petersen C."/>
            <person name="Sorensen T."/>
            <person name="Nielsen M.R."/>
            <person name="Sondergaard T.E."/>
            <person name="Sorensen J.L."/>
            <person name="Fitzpatrick D.A."/>
            <person name="Frisvad J.C."/>
            <person name="Nielsen K.L."/>
        </authorList>
    </citation>
    <scope>NUCLEOTIDE SEQUENCE</scope>
    <source>
        <strain evidence="13">IBT 15544</strain>
    </source>
</reference>
<evidence type="ECO:0000256" key="6">
    <source>
        <dbReference type="ARBA" id="ARBA00022927"/>
    </source>
</evidence>
<name>A0A9W9MAK0_9EURO</name>
<reference evidence="13" key="1">
    <citation type="submission" date="2022-12" db="EMBL/GenBank/DDBJ databases">
        <authorList>
            <person name="Petersen C."/>
        </authorList>
    </citation>
    <scope>NUCLEOTIDE SEQUENCE</scope>
    <source>
        <strain evidence="13">IBT 15544</strain>
    </source>
</reference>
<dbReference type="InterPro" id="IPR000195">
    <property type="entry name" value="Rab-GAP-TBC_dom"/>
</dbReference>
<evidence type="ECO:0000256" key="1">
    <source>
        <dbReference type="ARBA" id="ARBA00004496"/>
    </source>
</evidence>